<evidence type="ECO:0000256" key="1">
    <source>
        <dbReference type="SAM" id="Phobius"/>
    </source>
</evidence>
<keyword evidence="1" id="KW-0472">Membrane</keyword>
<sequence length="259" mass="27922">MELGLGPNMPTQFEHFASGMLYFWLGLLLVPVIAMLEGSVKQHYQNRSLPKDQFLAWLLGCAAIPVVLHHWANWSPLWMLSAALADLSVLAFMSAPARVIDVTRRHPTGIALFISLIVWNAFGLSWGLGQHIRQTQTNEIIAIQLLASLSGLLVALLMSIAFRRLKTTSRYTDLVLNVGMFLGLCMVIAAAALAPHAPEVSVKTTAASDSTVLHPEAIGCLILGPDGKKLDLNPIGKLPGNAILLPKGTSFTAACLSPK</sequence>
<dbReference type="Proteomes" id="UP000494261">
    <property type="component" value="Unassembled WGS sequence"/>
</dbReference>
<protein>
    <submittedName>
        <fullName evidence="2">Uncharacterized protein</fullName>
    </submittedName>
</protein>
<feature type="transmembrane region" description="Helical" evidence="1">
    <location>
        <begin position="78"/>
        <end position="97"/>
    </location>
</feature>
<feature type="transmembrane region" description="Helical" evidence="1">
    <location>
        <begin position="54"/>
        <end position="72"/>
    </location>
</feature>
<keyword evidence="1" id="KW-1133">Transmembrane helix</keyword>
<organism evidence="2 3">
    <name type="scientific">Burkholderia aenigmatica</name>
    <dbReference type="NCBI Taxonomy" id="2015348"/>
    <lineage>
        <taxon>Bacteria</taxon>
        <taxon>Pseudomonadati</taxon>
        <taxon>Pseudomonadota</taxon>
        <taxon>Betaproteobacteria</taxon>
        <taxon>Burkholderiales</taxon>
        <taxon>Burkholderiaceae</taxon>
        <taxon>Burkholderia</taxon>
        <taxon>Burkholderia cepacia complex</taxon>
    </lineage>
</organism>
<dbReference type="EMBL" id="CABVQC010000021">
    <property type="protein sequence ID" value="VWB72766.1"/>
    <property type="molecule type" value="Genomic_DNA"/>
</dbReference>
<feature type="transmembrane region" description="Helical" evidence="1">
    <location>
        <begin position="109"/>
        <end position="128"/>
    </location>
</feature>
<keyword evidence="1" id="KW-0812">Transmembrane</keyword>
<name>A0A6P2LLZ1_9BURK</name>
<dbReference type="AlphaFoldDB" id="A0A6P2LLZ1"/>
<evidence type="ECO:0000313" key="2">
    <source>
        <dbReference type="EMBL" id="VWB72766.1"/>
    </source>
</evidence>
<feature type="transmembrane region" description="Helical" evidence="1">
    <location>
        <begin position="174"/>
        <end position="194"/>
    </location>
</feature>
<proteinExistence type="predicted"/>
<accession>A0A6P2LLZ1</accession>
<feature type="transmembrane region" description="Helical" evidence="1">
    <location>
        <begin position="140"/>
        <end position="162"/>
    </location>
</feature>
<gene>
    <name evidence="2" type="ORF">BLA13014_03312</name>
</gene>
<evidence type="ECO:0000313" key="3">
    <source>
        <dbReference type="Proteomes" id="UP000494261"/>
    </source>
</evidence>
<reference evidence="2 3" key="1">
    <citation type="submission" date="2019-09" db="EMBL/GenBank/DDBJ databases">
        <authorList>
            <person name="Depoorter E."/>
        </authorList>
    </citation>
    <scope>NUCLEOTIDE SEQUENCE [LARGE SCALE GENOMIC DNA]</scope>
    <source>
        <strain evidence="2">LMG 13014</strain>
    </source>
</reference>
<feature type="transmembrane region" description="Helical" evidence="1">
    <location>
        <begin position="15"/>
        <end position="34"/>
    </location>
</feature>